<dbReference type="AlphaFoldDB" id="A0A073IBA4"/>
<dbReference type="EMBL" id="ARYC01006598">
    <property type="protein sequence ID" value="KEJ82692.1"/>
    <property type="molecule type" value="Genomic_DNA"/>
</dbReference>
<gene>
    <name evidence="1" type="ORF">OXYTRIMIC_678</name>
</gene>
<sequence>MLLKGNRQDNINLQTQSRVVDAVVWVKQGVHKKYKNRMGYHLRYSKEICLVELNGAVPTDVQPYKTQDIIQSVSGKNSEKLKEIKRIMKSLIQQGYCYDLFARDENACEKFVSIGNELHI</sequence>
<comment type="caution">
    <text evidence="1">The sequence shown here is derived from an EMBL/GenBank/DDBJ whole genome shotgun (WGS) entry which is preliminary data.</text>
</comment>
<organism evidence="1 2">
    <name type="scientific">Oxytricha trifallax</name>
    <dbReference type="NCBI Taxonomy" id="1172189"/>
    <lineage>
        <taxon>Eukaryota</taxon>
        <taxon>Sar</taxon>
        <taxon>Alveolata</taxon>
        <taxon>Ciliophora</taxon>
        <taxon>Intramacronucleata</taxon>
        <taxon>Spirotrichea</taxon>
        <taxon>Stichotrichia</taxon>
        <taxon>Sporadotrichida</taxon>
        <taxon>Oxytrichidae</taxon>
        <taxon>Oxytrichinae</taxon>
        <taxon>Oxytricha</taxon>
    </lineage>
</organism>
<dbReference type="Pfam" id="PF05063">
    <property type="entry name" value="MT-A70"/>
    <property type="match status" value="1"/>
</dbReference>
<keyword evidence="2" id="KW-1185">Reference proteome</keyword>
<evidence type="ECO:0000313" key="1">
    <source>
        <dbReference type="EMBL" id="KEJ82692.1"/>
    </source>
</evidence>
<name>A0A073IBA4_9SPIT</name>
<dbReference type="InterPro" id="IPR007757">
    <property type="entry name" value="MT-A70-like"/>
</dbReference>
<proteinExistence type="predicted"/>
<evidence type="ECO:0000313" key="2">
    <source>
        <dbReference type="Proteomes" id="UP000053232"/>
    </source>
</evidence>
<accession>A0A073IBA4</accession>
<protein>
    <submittedName>
        <fullName evidence="1">MT-A70 family protein</fullName>
    </submittedName>
</protein>
<reference evidence="2" key="1">
    <citation type="journal article" date="2014" name="Cell">
        <title>The Architecture of a Scrambled Genome Reveals Massive Levels of Genomic Rearrangement during Development.</title>
        <authorList>
            <person name="Chen X."/>
            <person name="Bracht J.R."/>
            <person name="Goldman A.D."/>
            <person name="Dolzhenko E."/>
            <person name="Clay D.M."/>
            <person name="Swart E.C."/>
            <person name="Perlman D.H."/>
            <person name="Doak T.G."/>
            <person name="Stuart A."/>
            <person name="Amemiya C.T."/>
            <person name="Sebra R.P."/>
            <person name="Landweber L.F."/>
        </authorList>
    </citation>
    <scope>NUCLEOTIDE SEQUENCE [LARGE SCALE GENOMIC DNA]</scope>
    <source>
        <strain evidence="2">JRB310</strain>
    </source>
</reference>
<dbReference type="Proteomes" id="UP000053232">
    <property type="component" value="Unassembled WGS sequence"/>
</dbReference>